<organism evidence="12 13">
    <name type="scientific">Papiliotrema laurentii</name>
    <name type="common">Cryptococcus laurentii</name>
    <dbReference type="NCBI Taxonomy" id="5418"/>
    <lineage>
        <taxon>Eukaryota</taxon>
        <taxon>Fungi</taxon>
        <taxon>Dikarya</taxon>
        <taxon>Basidiomycota</taxon>
        <taxon>Agaricomycotina</taxon>
        <taxon>Tremellomycetes</taxon>
        <taxon>Tremellales</taxon>
        <taxon>Rhynchogastremaceae</taxon>
        <taxon>Papiliotrema</taxon>
    </lineage>
</organism>
<evidence type="ECO:0000256" key="9">
    <source>
        <dbReference type="PIRSR" id="PIRSR600183-50"/>
    </source>
</evidence>
<evidence type="ECO:0000256" key="7">
    <source>
        <dbReference type="ARBA" id="ARBA00046672"/>
    </source>
</evidence>
<evidence type="ECO:0000256" key="2">
    <source>
        <dbReference type="ARBA" id="ARBA00008872"/>
    </source>
</evidence>
<dbReference type="GO" id="GO:0004586">
    <property type="term" value="F:ornithine decarboxylase activity"/>
    <property type="evidence" value="ECO:0007669"/>
    <property type="project" value="UniProtKB-EC"/>
</dbReference>
<dbReference type="EMBL" id="JAODAN010000004">
    <property type="protein sequence ID" value="KAK1924781.1"/>
    <property type="molecule type" value="Genomic_DNA"/>
</dbReference>
<evidence type="ECO:0000256" key="6">
    <source>
        <dbReference type="ARBA" id="ARBA00034138"/>
    </source>
</evidence>
<dbReference type="PRINTS" id="PR01179">
    <property type="entry name" value="ODADCRBXLASE"/>
</dbReference>
<dbReference type="SUPFAM" id="SSF51419">
    <property type="entry name" value="PLP-binding barrel"/>
    <property type="match status" value="1"/>
</dbReference>
<gene>
    <name evidence="12" type="ORF">DB88DRAFT_462764</name>
</gene>
<evidence type="ECO:0000256" key="10">
    <source>
        <dbReference type="SAM" id="MobiDB-lite"/>
    </source>
</evidence>
<feature type="region of interest" description="Disordered" evidence="10">
    <location>
        <begin position="1"/>
        <end position="33"/>
    </location>
</feature>
<dbReference type="SUPFAM" id="SSF50621">
    <property type="entry name" value="Alanine racemase C-terminal domain-like"/>
    <property type="match status" value="1"/>
</dbReference>
<evidence type="ECO:0000313" key="12">
    <source>
        <dbReference type="EMBL" id="KAK1924781.1"/>
    </source>
</evidence>
<dbReference type="GO" id="GO:0005737">
    <property type="term" value="C:cytoplasm"/>
    <property type="evidence" value="ECO:0007669"/>
    <property type="project" value="TreeGrafter"/>
</dbReference>
<dbReference type="Proteomes" id="UP001182556">
    <property type="component" value="Unassembled WGS sequence"/>
</dbReference>
<evidence type="ECO:0000256" key="8">
    <source>
        <dbReference type="ARBA" id="ARBA00049127"/>
    </source>
</evidence>
<sequence>MSTTMTQTRSNPVLRLVPLESRESESQAPRPSAHELIRVLDPAASDRYAPSHTLAPAPDASVATTRTLDLPEISNTPVDQLIHQVIASRSLSDMSGQGDESSFFAADLSAVYEAVRLWRESPMGDRVEIFYAVKCCPTLPVLHLLSLLGVSFDCASTAEFQQVLALPSAPRPNRIIFANPCKAPSMIRAAADSGVEMMTFDNADELYKVKRAHPNAKLVLRILTDDSKSLCRLGLKYGAPLETCPGLLALAKQLGLDVIGVSFHVGSGCKDPAQFADAVWRSKKVFDMATAAGYDFKFLDIGGGFERATFAEMSEVVRDALDVYFPKESGVRVIAEPGRLLVSSAFTLATNIIARRRALDTAAAASGQEEGEGADVMYYINDGVYGSFNCIVFDHQIVHPYPLTIAHQPTTAVPPFPPPPNVHLPVDLPVQLGYEDTEKASVWGPTCDSFDCVRQVVRLPKGLDVGDWLGWGEMGAYTLCAASRFNGMNKSPVLWTTGGEGKDSMIVRAVLDAFAKR</sequence>
<dbReference type="PRINTS" id="PR01182">
    <property type="entry name" value="ORNDCRBXLASE"/>
</dbReference>
<feature type="modified residue" description="N6-(pyridoxal phosphate)lysine" evidence="9">
    <location>
        <position position="134"/>
    </location>
</feature>
<dbReference type="Gene3D" id="2.40.37.10">
    <property type="entry name" value="Lyase, Ornithine Decarboxylase, Chain A, domain 1"/>
    <property type="match status" value="1"/>
</dbReference>
<keyword evidence="4" id="KW-0456">Lyase</keyword>
<dbReference type="InterPro" id="IPR022644">
    <property type="entry name" value="De-COase2_N"/>
</dbReference>
<evidence type="ECO:0000256" key="1">
    <source>
        <dbReference type="ARBA" id="ARBA00001933"/>
    </source>
</evidence>
<evidence type="ECO:0000256" key="5">
    <source>
        <dbReference type="ARBA" id="ARBA00034115"/>
    </source>
</evidence>
<dbReference type="PANTHER" id="PTHR11482:SF6">
    <property type="entry name" value="ORNITHINE DECARBOXYLASE 1-RELATED"/>
    <property type="match status" value="1"/>
</dbReference>
<dbReference type="FunFam" id="3.20.20.10:FF:000005">
    <property type="entry name" value="Ornithine decarboxylase"/>
    <property type="match status" value="1"/>
</dbReference>
<keyword evidence="3 9" id="KW-0663">Pyridoxal phosphate</keyword>
<comment type="similarity">
    <text evidence="2">Belongs to the Orn/Lys/Arg decarboxylase class-II family.</text>
</comment>
<dbReference type="InterPro" id="IPR009006">
    <property type="entry name" value="Ala_racemase/Decarboxylase_C"/>
</dbReference>
<evidence type="ECO:0000256" key="4">
    <source>
        <dbReference type="ARBA" id="ARBA00023239"/>
    </source>
</evidence>
<dbReference type="AlphaFoldDB" id="A0AAD9FR88"/>
<evidence type="ECO:0000256" key="3">
    <source>
        <dbReference type="ARBA" id="ARBA00022898"/>
    </source>
</evidence>
<dbReference type="InterPro" id="IPR029066">
    <property type="entry name" value="PLP-binding_barrel"/>
</dbReference>
<evidence type="ECO:0000259" key="11">
    <source>
        <dbReference type="Pfam" id="PF02784"/>
    </source>
</evidence>
<dbReference type="EC" id="4.1.1.17" evidence="6"/>
<proteinExistence type="inferred from homology"/>
<accession>A0AAD9FR88</accession>
<comment type="subunit">
    <text evidence="7">Homodimer. Only the dimer is catalytically active, as the active sites are constructed of residues from both monomers.</text>
</comment>
<comment type="pathway">
    <text evidence="5">Amine and polyamine biosynthesis; putrescine biosynthesis via L-ornithine pathway; putrescine from L-ornithine: step 1/1.</text>
</comment>
<dbReference type="Pfam" id="PF02784">
    <property type="entry name" value="Orn_Arg_deC_N"/>
    <property type="match status" value="1"/>
</dbReference>
<protein>
    <recommendedName>
        <fullName evidence="6">ornithine decarboxylase</fullName>
        <ecNumber evidence="6">4.1.1.17</ecNumber>
    </recommendedName>
</protein>
<comment type="cofactor">
    <cofactor evidence="1 9">
        <name>pyridoxal 5'-phosphate</name>
        <dbReference type="ChEBI" id="CHEBI:597326"/>
    </cofactor>
</comment>
<comment type="caution">
    <text evidence="12">The sequence shown here is derived from an EMBL/GenBank/DDBJ whole genome shotgun (WGS) entry which is preliminary data.</text>
</comment>
<reference evidence="12" key="1">
    <citation type="submission" date="2023-02" db="EMBL/GenBank/DDBJ databases">
        <title>Identification and recombinant expression of a fungal hydrolase from Papiliotrema laurentii that hydrolyzes apple cutin and clears colloidal polyester polyurethane.</title>
        <authorList>
            <consortium name="DOE Joint Genome Institute"/>
            <person name="Roman V.A."/>
            <person name="Bojanowski C."/>
            <person name="Crable B.R."/>
            <person name="Wagner D.N."/>
            <person name="Hung C.S."/>
            <person name="Nadeau L.J."/>
            <person name="Schratz L."/>
            <person name="Haridas S."/>
            <person name="Pangilinan J."/>
            <person name="Lipzen A."/>
            <person name="Na H."/>
            <person name="Yan M."/>
            <person name="Ng V."/>
            <person name="Grigoriev I.V."/>
            <person name="Spatafora J.W."/>
            <person name="Barlow D."/>
            <person name="Biffinger J."/>
            <person name="Kelley-Loughnane N."/>
            <person name="Varaljay V.A."/>
            <person name="Crookes-Goodson W.J."/>
        </authorList>
    </citation>
    <scope>NUCLEOTIDE SEQUENCE</scope>
    <source>
        <strain evidence="12">5307AH</strain>
    </source>
</reference>
<dbReference type="InterPro" id="IPR002433">
    <property type="entry name" value="Orn_de-COase"/>
</dbReference>
<name>A0AAD9FR88_PAPLA</name>
<dbReference type="InterPro" id="IPR022653">
    <property type="entry name" value="De-COase2_pyr-phos_BS"/>
</dbReference>
<comment type="catalytic activity">
    <reaction evidence="8">
        <text>L-ornithine + H(+) = putrescine + CO2</text>
        <dbReference type="Rhea" id="RHEA:22964"/>
        <dbReference type="ChEBI" id="CHEBI:15378"/>
        <dbReference type="ChEBI" id="CHEBI:16526"/>
        <dbReference type="ChEBI" id="CHEBI:46911"/>
        <dbReference type="ChEBI" id="CHEBI:326268"/>
        <dbReference type="EC" id="4.1.1.17"/>
    </reaction>
</comment>
<dbReference type="Gene3D" id="3.20.20.10">
    <property type="entry name" value="Alanine racemase"/>
    <property type="match status" value="1"/>
</dbReference>
<dbReference type="CDD" id="cd00622">
    <property type="entry name" value="PLPDE_III_ODC"/>
    <property type="match status" value="1"/>
</dbReference>
<evidence type="ECO:0000313" key="13">
    <source>
        <dbReference type="Proteomes" id="UP001182556"/>
    </source>
</evidence>
<keyword evidence="13" id="KW-1185">Reference proteome</keyword>
<dbReference type="GO" id="GO:0033387">
    <property type="term" value="P:putrescine biosynthetic process from arginine, via ornithine"/>
    <property type="evidence" value="ECO:0007669"/>
    <property type="project" value="TreeGrafter"/>
</dbReference>
<feature type="active site" description="Proton donor" evidence="9">
    <location>
        <position position="447"/>
    </location>
</feature>
<feature type="domain" description="Orn/DAP/Arg decarboxylase 2 N-terminal" evidence="11">
    <location>
        <begin position="109"/>
        <end position="343"/>
    </location>
</feature>
<dbReference type="PROSITE" id="PS00878">
    <property type="entry name" value="ODR_DC_2_1"/>
    <property type="match status" value="1"/>
</dbReference>
<dbReference type="PANTHER" id="PTHR11482">
    <property type="entry name" value="ARGININE/DIAMINOPIMELATE/ORNITHINE DECARBOXYLASE"/>
    <property type="match status" value="1"/>
</dbReference>
<dbReference type="InterPro" id="IPR000183">
    <property type="entry name" value="Orn/DAP/Arg_de-COase"/>
</dbReference>
<feature type="compositionally biased region" description="Polar residues" evidence="10">
    <location>
        <begin position="1"/>
        <end position="11"/>
    </location>
</feature>